<feature type="compositionally biased region" description="Basic and acidic residues" evidence="2">
    <location>
        <begin position="478"/>
        <end position="517"/>
    </location>
</feature>
<dbReference type="InterPro" id="IPR002035">
    <property type="entry name" value="VWF_A"/>
</dbReference>
<dbReference type="PANTHER" id="PTHR22550:SF14">
    <property type="entry name" value="VWFA DOMAIN-CONTAINING PROTEIN"/>
    <property type="match status" value="1"/>
</dbReference>
<feature type="compositionally biased region" description="Low complexity" evidence="2">
    <location>
        <begin position="617"/>
        <end position="627"/>
    </location>
</feature>
<dbReference type="SMART" id="SM00327">
    <property type="entry name" value="VWA"/>
    <property type="match status" value="1"/>
</dbReference>
<dbReference type="OrthoDB" id="9807628at2"/>
<evidence type="ECO:0000256" key="2">
    <source>
        <dbReference type="SAM" id="MobiDB-lite"/>
    </source>
</evidence>
<comment type="caution">
    <text evidence="5">The sequence shown here is derived from an EMBL/GenBank/DDBJ whole genome shotgun (WGS) entry which is preliminary data.</text>
</comment>
<accession>A0A2V1GVD7</accession>
<evidence type="ECO:0000256" key="1">
    <source>
        <dbReference type="PROSITE-ProRule" id="PRU00339"/>
    </source>
</evidence>
<feature type="region of interest" description="Disordered" evidence="2">
    <location>
        <begin position="614"/>
        <end position="634"/>
    </location>
</feature>
<feature type="domain" description="VWFA" evidence="4">
    <location>
        <begin position="97"/>
        <end position="292"/>
    </location>
</feature>
<dbReference type="InterPro" id="IPR050768">
    <property type="entry name" value="UPF0353/GerABKA_families"/>
</dbReference>
<keyword evidence="3" id="KW-0472">Membrane</keyword>
<keyword evidence="1" id="KW-0802">TPR repeat</keyword>
<evidence type="ECO:0000256" key="3">
    <source>
        <dbReference type="SAM" id="Phobius"/>
    </source>
</evidence>
<dbReference type="Gene3D" id="1.25.40.10">
    <property type="entry name" value="Tetratricopeptide repeat domain"/>
    <property type="match status" value="1"/>
</dbReference>
<dbReference type="InterPro" id="IPR011990">
    <property type="entry name" value="TPR-like_helical_dom_sf"/>
</dbReference>
<dbReference type="InterPro" id="IPR019734">
    <property type="entry name" value="TPR_rpt"/>
</dbReference>
<feature type="repeat" description="TPR" evidence="1">
    <location>
        <begin position="421"/>
        <end position="454"/>
    </location>
</feature>
<feature type="transmembrane region" description="Helical" evidence="3">
    <location>
        <begin position="12"/>
        <end position="28"/>
    </location>
</feature>
<evidence type="ECO:0000313" key="5">
    <source>
        <dbReference type="EMBL" id="PVZ64309.1"/>
    </source>
</evidence>
<feature type="compositionally biased region" description="Low complexity" evidence="2">
    <location>
        <begin position="518"/>
        <end position="531"/>
    </location>
</feature>
<sequence length="634" mass="71330">MFDPATSLILLRPWWLISFIPLIALLLWQKKSQLQSKSWQKSVDAHLLPHLLKRSDSQADYFGKSWLLPLALALTIIALSGPSWSSQQAEVKQDRSALVVLLDLSLSMNARDVQPNRIDSAKLKIRQLLQQQLAGEQALIVYAGDSFIVSPLTEDSQTIISQLQVMQPELIPEEARGSRTDLAIAKAVELLQQAKISQAQLVLFTDEAGSERDLQAAQQLAGGFRLSVIAVGTEQGAPIPLPGSASSNSAGNSASKNSGSFIKQQGQIIVAKLDIAELRNLAANGGGLFSQLQTNDSDIELLKNLQTQDAQRQAEKQHSFKQRQDGGFWLLPLIILLLLPSFRKGWLASIAVIFLLPTPAPAFEWNDLWQTKNQQGYQQFKQQNFQQAQQDFSSEQWKAAAAYKAGDYQTALDNFEKDPSAQGLYNQGNSLMQLGEYEKAIERYENGLTQAANHAEMKDNLALAKKLLEQQQQQNQQQDKDSEQQSDQEQKDSDQDQSKKDQSSESDQKDASSKEEQSQQASNDPSEQQSEQDQKQAEQDQKSDDQQDPAEESQLSEAEQAEKREQQEKLDEDLQQRQAELQQQIMQDQETEKVLQQLRNDPALLWRNRFQVDAMSRESQQSQSSRQQEVEKSW</sequence>
<name>A0A2V1GVD7_9GAMM</name>
<feature type="compositionally biased region" description="Basic and acidic residues" evidence="2">
    <location>
        <begin position="532"/>
        <end position="545"/>
    </location>
</feature>
<dbReference type="PROSITE" id="PS50234">
    <property type="entry name" value="VWFA"/>
    <property type="match status" value="1"/>
</dbReference>
<evidence type="ECO:0000259" key="4">
    <source>
        <dbReference type="PROSITE" id="PS50234"/>
    </source>
</evidence>
<evidence type="ECO:0000313" key="6">
    <source>
        <dbReference type="Proteomes" id="UP000244906"/>
    </source>
</evidence>
<proteinExistence type="predicted"/>
<keyword evidence="3" id="KW-1133">Transmembrane helix</keyword>
<dbReference type="SUPFAM" id="SSF48452">
    <property type="entry name" value="TPR-like"/>
    <property type="match status" value="1"/>
</dbReference>
<keyword evidence="3" id="KW-0812">Transmembrane</keyword>
<protein>
    <recommendedName>
        <fullName evidence="4">VWFA domain-containing protein</fullName>
    </recommendedName>
</protein>
<organism evidence="5 6">
    <name type="scientific">Pelagibaculum spongiae</name>
    <dbReference type="NCBI Taxonomy" id="2080658"/>
    <lineage>
        <taxon>Bacteria</taxon>
        <taxon>Pseudomonadati</taxon>
        <taxon>Pseudomonadota</taxon>
        <taxon>Gammaproteobacteria</taxon>
        <taxon>Oceanospirillales</taxon>
        <taxon>Pelagibaculum</taxon>
    </lineage>
</organism>
<reference evidence="5 6" key="1">
    <citation type="submission" date="2018-04" db="EMBL/GenBank/DDBJ databases">
        <title>Thalassorhabdus spongiae gen. nov., sp. nov., isolated from a marine sponge in South-West Iceland.</title>
        <authorList>
            <person name="Knobloch S."/>
            <person name="Daussin A."/>
            <person name="Johannsson R."/>
            <person name="Marteinsson V.T."/>
        </authorList>
    </citation>
    <scope>NUCLEOTIDE SEQUENCE [LARGE SCALE GENOMIC DNA]</scope>
    <source>
        <strain evidence="5 6">Hp12</strain>
    </source>
</reference>
<feature type="region of interest" description="Disordered" evidence="2">
    <location>
        <begin position="470"/>
        <end position="585"/>
    </location>
</feature>
<dbReference type="SMART" id="SM00028">
    <property type="entry name" value="TPR"/>
    <property type="match status" value="1"/>
</dbReference>
<dbReference type="Pfam" id="PF13519">
    <property type="entry name" value="VWA_2"/>
    <property type="match status" value="1"/>
</dbReference>
<dbReference type="AlphaFoldDB" id="A0A2V1GVD7"/>
<dbReference type="PROSITE" id="PS50005">
    <property type="entry name" value="TPR"/>
    <property type="match status" value="1"/>
</dbReference>
<feature type="compositionally biased region" description="Basic and acidic residues" evidence="2">
    <location>
        <begin position="560"/>
        <end position="575"/>
    </location>
</feature>
<dbReference type="Proteomes" id="UP000244906">
    <property type="component" value="Unassembled WGS sequence"/>
</dbReference>
<dbReference type="RefSeq" id="WP_116688860.1">
    <property type="nucleotide sequence ID" value="NZ_CAWNYD010000013.1"/>
</dbReference>
<dbReference type="Gene3D" id="3.40.50.410">
    <property type="entry name" value="von Willebrand factor, type A domain"/>
    <property type="match status" value="1"/>
</dbReference>
<dbReference type="EMBL" id="QDDL01000013">
    <property type="protein sequence ID" value="PVZ64309.1"/>
    <property type="molecule type" value="Genomic_DNA"/>
</dbReference>
<feature type="compositionally biased region" description="Low complexity" evidence="2">
    <location>
        <begin position="576"/>
        <end position="585"/>
    </location>
</feature>
<dbReference type="InterPro" id="IPR036465">
    <property type="entry name" value="vWFA_dom_sf"/>
</dbReference>
<dbReference type="PANTHER" id="PTHR22550">
    <property type="entry name" value="SPORE GERMINATION PROTEIN"/>
    <property type="match status" value="1"/>
</dbReference>
<keyword evidence="6" id="KW-1185">Reference proteome</keyword>
<dbReference type="SUPFAM" id="SSF53300">
    <property type="entry name" value="vWA-like"/>
    <property type="match status" value="1"/>
</dbReference>
<gene>
    <name evidence="5" type="ORF">DC094_19790</name>
</gene>